<dbReference type="OrthoDB" id="6086702at2"/>
<reference evidence="1 2" key="1">
    <citation type="submission" date="2018-09" db="EMBL/GenBank/DDBJ databases">
        <title>Profundibacter amoris BAR1 gen. nov., sp. nov., a new member of the Roseobacter clade isolated at Lokis Castle Vent Field on the Arctic Mid-Oceanic Ridge.</title>
        <authorList>
            <person name="Le Moine Bauer S."/>
            <person name="Sjoeberg A.G."/>
            <person name="L'Haridon S."/>
            <person name="Stokke R."/>
            <person name="Roalkvam I."/>
            <person name="Steen I.H."/>
            <person name="Dahle H."/>
        </authorList>
    </citation>
    <scope>NUCLEOTIDE SEQUENCE [LARGE SCALE GENOMIC DNA]</scope>
    <source>
        <strain evidence="1 2">BAR1</strain>
    </source>
</reference>
<proteinExistence type="predicted"/>
<protein>
    <submittedName>
        <fullName evidence="1">Polysaccharide deacetylase</fullName>
    </submittedName>
</protein>
<organism evidence="1 2">
    <name type="scientific">Profundibacter amoris</name>
    <dbReference type="NCBI Taxonomy" id="2171755"/>
    <lineage>
        <taxon>Bacteria</taxon>
        <taxon>Pseudomonadati</taxon>
        <taxon>Pseudomonadota</taxon>
        <taxon>Alphaproteobacteria</taxon>
        <taxon>Rhodobacterales</taxon>
        <taxon>Paracoccaceae</taxon>
        <taxon>Profundibacter</taxon>
    </lineage>
</organism>
<sequence length="248" mass="27674">MKIDWTSVTDELARWRQAGLTLPIWWRDDDAIAPTPALDRLVALSEAVQVPVHLAVIPKSAILELAARVAETDHLIPVVHGWAHHNLAPQTAKKAEFGETRDLADVAQDMQTGMTRLQSLFGPRLKHMFVPPWNRIAPVHFPALIQAGYKTLSTYTPRNAPFAAPGLQQVNTHLDPINWRAGKTLIAPDELVAQLLALLVDRRTGKTDNDEPLGLLTHHLVHDADVWDFTRQLLETLTSGPVTIYRHP</sequence>
<dbReference type="InterPro" id="IPR049591">
    <property type="entry name" value="CE4_u4-like"/>
</dbReference>
<gene>
    <name evidence="1" type="ORF">BAR1_14505</name>
</gene>
<keyword evidence="2" id="KW-1185">Reference proteome</keyword>
<dbReference type="GO" id="GO:0005975">
    <property type="term" value="P:carbohydrate metabolic process"/>
    <property type="evidence" value="ECO:0007669"/>
    <property type="project" value="InterPro"/>
</dbReference>
<dbReference type="KEGG" id="pamo:BAR1_14505"/>
<dbReference type="InterPro" id="IPR011330">
    <property type="entry name" value="Glyco_hydro/deAcase_b/a-brl"/>
</dbReference>
<name>A0A347UJK6_9RHOB</name>
<dbReference type="CDD" id="cd10928">
    <property type="entry name" value="CE4_u4"/>
    <property type="match status" value="1"/>
</dbReference>
<dbReference type="EMBL" id="CP032125">
    <property type="protein sequence ID" value="AXX99034.1"/>
    <property type="molecule type" value="Genomic_DNA"/>
</dbReference>
<accession>A0A347UJK6</accession>
<dbReference type="Proteomes" id="UP000261704">
    <property type="component" value="Chromosome"/>
</dbReference>
<evidence type="ECO:0000313" key="1">
    <source>
        <dbReference type="EMBL" id="AXX99034.1"/>
    </source>
</evidence>
<dbReference type="Gene3D" id="3.20.20.370">
    <property type="entry name" value="Glycoside hydrolase/deacetylase"/>
    <property type="match status" value="1"/>
</dbReference>
<dbReference type="RefSeq" id="WP_118943687.1">
    <property type="nucleotide sequence ID" value="NZ_CP032125.1"/>
</dbReference>
<dbReference type="SUPFAM" id="SSF88713">
    <property type="entry name" value="Glycoside hydrolase/deacetylase"/>
    <property type="match status" value="1"/>
</dbReference>
<evidence type="ECO:0000313" key="2">
    <source>
        <dbReference type="Proteomes" id="UP000261704"/>
    </source>
</evidence>
<dbReference type="AlphaFoldDB" id="A0A347UJK6"/>